<dbReference type="Proteomes" id="UP000035642">
    <property type="component" value="Unassembled WGS sequence"/>
</dbReference>
<dbReference type="AlphaFoldDB" id="A0A0K0DK35"/>
<accession>A0A0K0DK35</accession>
<evidence type="ECO:0000313" key="2">
    <source>
        <dbReference type="WBParaSite" id="ACAC_0001183901-mRNA-1"/>
    </source>
</evidence>
<dbReference type="WBParaSite" id="ACAC_0001183901-mRNA-1">
    <property type="protein sequence ID" value="ACAC_0001183901-mRNA-1"/>
    <property type="gene ID" value="ACAC_0001183901"/>
</dbReference>
<reference evidence="2" key="2">
    <citation type="submission" date="2017-02" db="UniProtKB">
        <authorList>
            <consortium name="WormBaseParasite"/>
        </authorList>
    </citation>
    <scope>IDENTIFICATION</scope>
</reference>
<keyword evidence="1" id="KW-1185">Reference proteome</keyword>
<reference evidence="1" key="1">
    <citation type="submission" date="2012-09" db="EMBL/GenBank/DDBJ databases">
        <authorList>
            <person name="Martin A.A."/>
        </authorList>
    </citation>
    <scope>NUCLEOTIDE SEQUENCE</scope>
</reference>
<proteinExistence type="predicted"/>
<evidence type="ECO:0000313" key="1">
    <source>
        <dbReference type="Proteomes" id="UP000035642"/>
    </source>
</evidence>
<protein>
    <submittedName>
        <fullName evidence="2">Uncharacterized protein</fullName>
    </submittedName>
</protein>
<sequence length="74" mass="7722">MSSSDDDGTPSEKTADVLSNELLAVEALGPSPEHVSLSPSSPGCPCCNSDTDIDEQIFLSFLDDSSSSFSELPI</sequence>
<organism evidence="1 2">
    <name type="scientific">Angiostrongylus cantonensis</name>
    <name type="common">Rat lungworm</name>
    <dbReference type="NCBI Taxonomy" id="6313"/>
    <lineage>
        <taxon>Eukaryota</taxon>
        <taxon>Metazoa</taxon>
        <taxon>Ecdysozoa</taxon>
        <taxon>Nematoda</taxon>
        <taxon>Chromadorea</taxon>
        <taxon>Rhabditida</taxon>
        <taxon>Rhabditina</taxon>
        <taxon>Rhabditomorpha</taxon>
        <taxon>Strongyloidea</taxon>
        <taxon>Metastrongylidae</taxon>
        <taxon>Angiostrongylus</taxon>
    </lineage>
</organism>
<name>A0A0K0DK35_ANGCA</name>